<feature type="transmembrane region" description="Helical" evidence="7">
    <location>
        <begin position="29"/>
        <end position="49"/>
    </location>
</feature>
<feature type="transmembrane region" description="Helical" evidence="7">
    <location>
        <begin position="338"/>
        <end position="359"/>
    </location>
</feature>
<evidence type="ECO:0000256" key="2">
    <source>
        <dbReference type="ARBA" id="ARBA00009033"/>
    </source>
</evidence>
<organism evidence="11 12">
    <name type="scientific">Halobacillus salinus</name>
    <dbReference type="NCBI Taxonomy" id="192814"/>
    <lineage>
        <taxon>Bacteria</taxon>
        <taxon>Bacillati</taxon>
        <taxon>Bacillota</taxon>
        <taxon>Bacilli</taxon>
        <taxon>Bacillales</taxon>
        <taxon>Bacillaceae</taxon>
        <taxon>Halobacillus</taxon>
    </lineage>
</organism>
<feature type="transmembrane region" description="Helical" evidence="7">
    <location>
        <begin position="6"/>
        <end position="22"/>
    </location>
</feature>
<dbReference type="EMBL" id="SRJC01000001">
    <property type="protein sequence ID" value="TGB03794.1"/>
    <property type="molecule type" value="Genomic_DNA"/>
</dbReference>
<protein>
    <submittedName>
        <fullName evidence="11">NupC/NupG family nucleoside CNT transporter</fullName>
    </submittedName>
</protein>
<feature type="transmembrane region" description="Helical" evidence="7">
    <location>
        <begin position="89"/>
        <end position="112"/>
    </location>
</feature>
<comment type="caution">
    <text evidence="11">The sequence shown here is derived from an EMBL/GenBank/DDBJ whole genome shotgun (WGS) entry which is preliminary data.</text>
</comment>
<keyword evidence="4 7" id="KW-0812">Transmembrane</keyword>
<dbReference type="InterPro" id="IPR011657">
    <property type="entry name" value="CNT_C_dom"/>
</dbReference>
<dbReference type="Pfam" id="PF01773">
    <property type="entry name" value="Nucleos_tra2_N"/>
    <property type="match status" value="1"/>
</dbReference>
<feature type="transmembrane region" description="Helical" evidence="7">
    <location>
        <begin position="253"/>
        <end position="278"/>
    </location>
</feature>
<evidence type="ECO:0000313" key="11">
    <source>
        <dbReference type="EMBL" id="TGB03794.1"/>
    </source>
</evidence>
<comment type="subcellular location">
    <subcellularLocation>
        <location evidence="1">Cell membrane</location>
        <topology evidence="1">Multi-pass membrane protein</topology>
    </subcellularLocation>
</comment>
<feature type="domain" description="Concentrative nucleoside transporter N-terminal" evidence="8">
    <location>
        <begin position="9"/>
        <end position="81"/>
    </location>
</feature>
<feature type="transmembrane region" description="Helical" evidence="7">
    <location>
        <begin position="168"/>
        <end position="187"/>
    </location>
</feature>
<dbReference type="InterPro" id="IPR008276">
    <property type="entry name" value="C_nuclsd_transpt"/>
</dbReference>
<feature type="transmembrane region" description="Helical" evidence="7">
    <location>
        <begin position="379"/>
        <end position="397"/>
    </location>
</feature>
<comment type="similarity">
    <text evidence="2">Belongs to the concentrative nucleoside transporter (CNT) (TC 2.A.41) family.</text>
</comment>
<dbReference type="PANTHER" id="PTHR10590:SF4">
    <property type="entry name" value="SOLUTE CARRIER FAMILY 28 MEMBER 3"/>
    <property type="match status" value="1"/>
</dbReference>
<dbReference type="Proteomes" id="UP000297982">
    <property type="component" value="Unassembled WGS sequence"/>
</dbReference>
<dbReference type="Pfam" id="PF07670">
    <property type="entry name" value="Gate"/>
    <property type="match status" value="1"/>
</dbReference>
<evidence type="ECO:0000259" key="10">
    <source>
        <dbReference type="Pfam" id="PF07670"/>
    </source>
</evidence>
<dbReference type="GO" id="GO:0005337">
    <property type="term" value="F:nucleoside transmembrane transporter activity"/>
    <property type="evidence" value="ECO:0007669"/>
    <property type="project" value="InterPro"/>
</dbReference>
<evidence type="ECO:0000313" key="12">
    <source>
        <dbReference type="Proteomes" id="UP000297982"/>
    </source>
</evidence>
<evidence type="ECO:0000256" key="1">
    <source>
        <dbReference type="ARBA" id="ARBA00004651"/>
    </source>
</evidence>
<proteinExistence type="inferred from homology"/>
<feature type="transmembrane region" description="Helical" evidence="7">
    <location>
        <begin position="290"/>
        <end position="317"/>
    </location>
</feature>
<dbReference type="InterPro" id="IPR011642">
    <property type="entry name" value="Gate_dom"/>
</dbReference>
<evidence type="ECO:0000256" key="4">
    <source>
        <dbReference type="ARBA" id="ARBA00022692"/>
    </source>
</evidence>
<sequence length="398" mass="42541">MNVLTGIISLLVIVGFAWLLSSNRKMIKWHTVLVGLLLEGVFVFTMLNVPAGQFVLEKVSLFIQGVIDYSTEGINFVFGNLYSQTDINFLFALNVLGALIFISALISALYYLRILPFIVKILGTVVGKLLKTSKVESFSAVGNTFLGVAEAPLLVKPYLARMTRSETFAIMVGGTASASGAILVGYVQMGIDLNYLLISIFSVPFVSLVIAKLLEPETEESELEVNEEVTMAKSEEANVFEAISNGAVNGVKLALNIGGLLIAFISMIALVNGMLGWINTDLSTIFGFLFYPFAVLIGIPVADAFQAASIIGTKLAANEFIAYMNLTEIMQDLSPKTVAILSVALCNFANLSSIGQLIVGLGSLAPSKQSQVAKLGLKAIVGGTLASFITAIFVSMFI</sequence>
<reference evidence="11 12" key="1">
    <citation type="journal article" date="2003" name="Int. J. Syst. Evol. Microbiol.">
        <title>Halobacillus salinus sp. nov., isolated from a salt lake on the coast of the East Sea in Korea.</title>
        <authorList>
            <person name="Yoon J.H."/>
            <person name="Kang K.H."/>
            <person name="Park Y.H."/>
        </authorList>
    </citation>
    <scope>NUCLEOTIDE SEQUENCE [LARGE SCALE GENOMIC DNA]</scope>
    <source>
        <strain evidence="11 12">HSL-3</strain>
    </source>
</reference>
<keyword evidence="12" id="KW-1185">Reference proteome</keyword>
<keyword evidence="5 7" id="KW-1133">Transmembrane helix</keyword>
<dbReference type="GO" id="GO:0005886">
    <property type="term" value="C:plasma membrane"/>
    <property type="evidence" value="ECO:0007669"/>
    <property type="project" value="UniProtKB-SubCell"/>
</dbReference>
<dbReference type="AlphaFoldDB" id="A0A4Z0H1N1"/>
<evidence type="ECO:0000259" key="8">
    <source>
        <dbReference type="Pfam" id="PF01773"/>
    </source>
</evidence>
<feature type="transmembrane region" description="Helical" evidence="7">
    <location>
        <begin position="193"/>
        <end position="214"/>
    </location>
</feature>
<name>A0A4Z0H1N1_9BACI</name>
<gene>
    <name evidence="11" type="ORF">E4663_01950</name>
</gene>
<dbReference type="InterPro" id="IPR002668">
    <property type="entry name" value="CNT_N_dom"/>
</dbReference>
<feature type="domain" description="Concentrative nucleoside transporter C-terminal" evidence="9">
    <location>
        <begin position="196"/>
        <end position="394"/>
    </location>
</feature>
<evidence type="ECO:0000256" key="5">
    <source>
        <dbReference type="ARBA" id="ARBA00022989"/>
    </source>
</evidence>
<dbReference type="Pfam" id="PF07662">
    <property type="entry name" value="Nucleos_tra2_C"/>
    <property type="match status" value="1"/>
</dbReference>
<dbReference type="GO" id="GO:0015293">
    <property type="term" value="F:symporter activity"/>
    <property type="evidence" value="ECO:0007669"/>
    <property type="project" value="TreeGrafter"/>
</dbReference>
<evidence type="ECO:0000256" key="3">
    <source>
        <dbReference type="ARBA" id="ARBA00022475"/>
    </source>
</evidence>
<feature type="domain" description="Nucleoside transporter/FeoB GTPase Gate" evidence="10">
    <location>
        <begin position="93"/>
        <end position="190"/>
    </location>
</feature>
<keyword evidence="6 7" id="KW-0472">Membrane</keyword>
<evidence type="ECO:0000256" key="6">
    <source>
        <dbReference type="ARBA" id="ARBA00023136"/>
    </source>
</evidence>
<accession>A0A4Z0H1N1</accession>
<dbReference type="PANTHER" id="PTHR10590">
    <property type="entry name" value="SODIUM/NUCLEOSIDE COTRANSPORTER"/>
    <property type="match status" value="1"/>
</dbReference>
<keyword evidence="3" id="KW-1003">Cell membrane</keyword>
<dbReference type="RefSeq" id="WP_135326504.1">
    <property type="nucleotide sequence ID" value="NZ_SRJC01000001.1"/>
</dbReference>
<evidence type="ECO:0000259" key="9">
    <source>
        <dbReference type="Pfam" id="PF07662"/>
    </source>
</evidence>
<evidence type="ECO:0000256" key="7">
    <source>
        <dbReference type="SAM" id="Phobius"/>
    </source>
</evidence>